<dbReference type="AlphaFoldDB" id="A0A0P4R2J8"/>
<feature type="compositionally biased region" description="Low complexity" evidence="1">
    <location>
        <begin position="72"/>
        <end position="89"/>
    </location>
</feature>
<gene>
    <name evidence="2" type="ORF">TPA0598_02_02630</name>
</gene>
<feature type="compositionally biased region" description="Basic and acidic residues" evidence="1">
    <location>
        <begin position="1"/>
        <end position="10"/>
    </location>
</feature>
<feature type="region of interest" description="Disordered" evidence="1">
    <location>
        <begin position="68"/>
        <end position="96"/>
    </location>
</feature>
<evidence type="ECO:0000256" key="1">
    <source>
        <dbReference type="SAM" id="MobiDB-lite"/>
    </source>
</evidence>
<evidence type="ECO:0000313" key="3">
    <source>
        <dbReference type="Proteomes" id="UP000048965"/>
    </source>
</evidence>
<dbReference type="EMBL" id="BBNO01000002">
    <property type="protein sequence ID" value="GAO07025.1"/>
    <property type="molecule type" value="Genomic_DNA"/>
</dbReference>
<reference evidence="2 3" key="2">
    <citation type="journal article" date="2015" name="Stand. Genomic Sci.">
        <title>Draft genome sequence of marine-derived Streptomyces sp. TP-A0598, a producer of anti-MRSA antibiotic lydicamycins.</title>
        <authorList>
            <person name="Komaki H."/>
            <person name="Ichikawa N."/>
            <person name="Hosoyama A."/>
            <person name="Fujita N."/>
            <person name="Igarashi Y."/>
        </authorList>
    </citation>
    <scope>NUCLEOTIDE SEQUENCE [LARGE SCALE GENOMIC DNA]</scope>
    <source>
        <strain evidence="2 3">NBRC 110027</strain>
    </source>
</reference>
<proteinExistence type="predicted"/>
<accession>A0A0P4R2J8</accession>
<evidence type="ECO:0000313" key="2">
    <source>
        <dbReference type="EMBL" id="GAO07025.1"/>
    </source>
</evidence>
<sequence length="96" mass="10301">MRPLDAEKATADPFAGTPYEASPEGWWTKHGGALDVESGVIHLPTGPGLPPCLVPECRCYPAFTADRKRPAAEVPRPVGAPRRPGEPVGWRSSEAR</sequence>
<keyword evidence="3" id="KW-1185">Reference proteome</keyword>
<name>A0A0P4R2J8_9ACTN</name>
<feature type="region of interest" description="Disordered" evidence="1">
    <location>
        <begin position="1"/>
        <end position="20"/>
    </location>
</feature>
<reference evidence="3" key="1">
    <citation type="submission" date="2014-09" db="EMBL/GenBank/DDBJ databases">
        <title>Whole genome shotgun sequence of Streptomyces sp. NBRC 110027.</title>
        <authorList>
            <person name="Komaki H."/>
            <person name="Ichikawa N."/>
            <person name="Katano-Makiyama Y."/>
            <person name="Hosoyama A."/>
            <person name="Hashimoto M."/>
            <person name="Uohara A."/>
            <person name="Kitahashi Y."/>
            <person name="Ohji S."/>
            <person name="Kimura A."/>
            <person name="Yamazoe A."/>
            <person name="Igarashi Y."/>
            <person name="Fujita N."/>
        </authorList>
    </citation>
    <scope>NUCLEOTIDE SEQUENCE [LARGE SCALE GENOMIC DNA]</scope>
    <source>
        <strain evidence="3">NBRC 110027</strain>
    </source>
</reference>
<protein>
    <submittedName>
        <fullName evidence="2">Uncharacterized protein</fullName>
    </submittedName>
</protein>
<dbReference type="Proteomes" id="UP000048965">
    <property type="component" value="Unassembled WGS sequence"/>
</dbReference>
<organism evidence="2 3">
    <name type="scientific">Streptomyces lydicamycinicus</name>
    <dbReference type="NCBI Taxonomy" id="1546107"/>
    <lineage>
        <taxon>Bacteria</taxon>
        <taxon>Bacillati</taxon>
        <taxon>Actinomycetota</taxon>
        <taxon>Actinomycetes</taxon>
        <taxon>Kitasatosporales</taxon>
        <taxon>Streptomycetaceae</taxon>
        <taxon>Streptomyces</taxon>
    </lineage>
</organism>
<comment type="caution">
    <text evidence="2">The sequence shown here is derived from an EMBL/GenBank/DDBJ whole genome shotgun (WGS) entry which is preliminary data.</text>
</comment>